<evidence type="ECO:0000256" key="5">
    <source>
        <dbReference type="ARBA" id="ARBA00022989"/>
    </source>
</evidence>
<dbReference type="InterPro" id="IPR036259">
    <property type="entry name" value="MFS_trans_sf"/>
</dbReference>
<comment type="catalytic activity">
    <reaction evidence="8">
        <text>D-glucose(out) = D-glucose(in)</text>
        <dbReference type="Rhea" id="RHEA:60376"/>
        <dbReference type="ChEBI" id="CHEBI:4167"/>
    </reaction>
    <physiologicalReaction direction="left-to-right" evidence="8">
        <dbReference type="Rhea" id="RHEA:60377"/>
    </physiologicalReaction>
</comment>
<sequence>MDQAAAAASVSLQQGSKWYAVFVCVFASLGGLYFGYDLGASGGVLVMSSFLTHFCVGYGGNRYEACAASTLPQNWVDFTTTYMVVYYVGCMVGAYLGGVIADKRGRRAAIFSAALLYCIGNVILLVTGKGNHAMALLARVIQGLGVGNSSFSMPLFGAEMAPKELRGMLSGFMSMSVTTGTLTAGLIGYGLQDWANGWRTTVSVATIFPVVLMLGIFTLPESPRWLYQYKGRQAAEASLARLRRTDDVGDELKTIGDVIDQVGTEEASWKDVFDPSVRRRVLIAMALQALQQMTGVTIIFAYGAQIFNDVLGNGIIALLIFQATGFLTTIPTMYWVDKVGRRKLLLYGGFGMILSHLMTGILSSIGCHTDSDGLRCSKGAGWAMIIATAFFVFCFSISWGPITWIYPAEIFPLKVRARAVSLSSFSNWAMVAVMIVAPKLIPYLHVNGTFFLFAGLCIGGNTFVYFFCPETKNLALEDIERLFSAHRSLDVDIQTPAEDRF</sequence>
<dbReference type="InterPro" id="IPR005828">
    <property type="entry name" value="MFS_sugar_transport-like"/>
</dbReference>
<evidence type="ECO:0000256" key="8">
    <source>
        <dbReference type="ARBA" id="ARBA00044648"/>
    </source>
</evidence>
<comment type="subunit">
    <text evidence="3">Homodimer.</text>
</comment>
<feature type="transmembrane region" description="Helical" evidence="15">
    <location>
        <begin position="197"/>
        <end position="219"/>
    </location>
</feature>
<feature type="transmembrane region" description="Helical" evidence="15">
    <location>
        <begin position="344"/>
        <end position="362"/>
    </location>
</feature>
<feature type="transmembrane region" description="Helical" evidence="15">
    <location>
        <begin position="310"/>
        <end position="332"/>
    </location>
</feature>
<dbReference type="AlphaFoldDB" id="A0A6G0XQM9"/>
<evidence type="ECO:0000256" key="12">
    <source>
        <dbReference type="ARBA" id="ARBA00044710"/>
    </source>
</evidence>
<dbReference type="GO" id="GO:0016020">
    <property type="term" value="C:membrane"/>
    <property type="evidence" value="ECO:0007669"/>
    <property type="project" value="UniProtKB-SubCell"/>
</dbReference>
<dbReference type="InterPro" id="IPR003663">
    <property type="entry name" value="Sugar/inositol_transpt"/>
</dbReference>
<evidence type="ECO:0000256" key="11">
    <source>
        <dbReference type="ARBA" id="ARBA00044668"/>
    </source>
</evidence>
<dbReference type="FunFam" id="1.20.1250.20:FF:000129">
    <property type="entry name" value="Major Facilitator Superfamily (MFS)"/>
    <property type="match status" value="1"/>
</dbReference>
<feature type="transmembrane region" description="Helical" evidence="15">
    <location>
        <begin position="168"/>
        <end position="191"/>
    </location>
</feature>
<comment type="catalytic activity">
    <reaction evidence="7">
        <text>D-galactose(in) = D-galactose(out)</text>
        <dbReference type="Rhea" id="RHEA:34915"/>
        <dbReference type="ChEBI" id="CHEBI:4139"/>
    </reaction>
    <physiologicalReaction direction="right-to-left" evidence="7">
        <dbReference type="Rhea" id="RHEA:34917"/>
    </physiologicalReaction>
</comment>
<dbReference type="Proteomes" id="UP000481153">
    <property type="component" value="Unassembled WGS sequence"/>
</dbReference>
<comment type="subcellular location">
    <subcellularLocation>
        <location evidence="1">Membrane</location>
        <topology evidence="1">Multi-pass membrane protein</topology>
    </subcellularLocation>
</comment>
<evidence type="ECO:0000256" key="2">
    <source>
        <dbReference type="ARBA" id="ARBA00010992"/>
    </source>
</evidence>
<gene>
    <name evidence="17" type="ORF">Ae201684_002427</name>
</gene>
<evidence type="ECO:0000313" key="18">
    <source>
        <dbReference type="Proteomes" id="UP000481153"/>
    </source>
</evidence>
<dbReference type="PROSITE" id="PS00217">
    <property type="entry name" value="SUGAR_TRANSPORT_2"/>
    <property type="match status" value="1"/>
</dbReference>
<feature type="transmembrane region" description="Helical" evidence="15">
    <location>
        <begin position="419"/>
        <end position="437"/>
    </location>
</feature>
<comment type="similarity">
    <text evidence="2 14">Belongs to the major facilitator superfamily. Sugar transporter (TC 2.A.1.1) family.</text>
</comment>
<comment type="catalytic activity">
    <reaction evidence="9">
        <text>D-xylose(out) = D-xylose(in)</text>
        <dbReference type="Rhea" id="RHEA:78427"/>
        <dbReference type="ChEBI" id="CHEBI:53455"/>
    </reaction>
    <physiologicalReaction direction="left-to-right" evidence="9">
        <dbReference type="Rhea" id="RHEA:78428"/>
    </physiologicalReaction>
</comment>
<feature type="transmembrane region" description="Helical" evidence="15">
    <location>
        <begin position="80"/>
        <end position="101"/>
    </location>
</feature>
<keyword evidence="18" id="KW-1185">Reference proteome</keyword>
<dbReference type="Gene3D" id="1.20.1250.20">
    <property type="entry name" value="MFS general substrate transporter like domains"/>
    <property type="match status" value="1"/>
</dbReference>
<dbReference type="Pfam" id="PF00083">
    <property type="entry name" value="Sugar_tr"/>
    <property type="match status" value="1"/>
</dbReference>
<reference evidence="17 18" key="1">
    <citation type="submission" date="2019-07" db="EMBL/GenBank/DDBJ databases">
        <title>Genomics analysis of Aphanomyces spp. identifies a new class of oomycete effector associated with host adaptation.</title>
        <authorList>
            <person name="Gaulin E."/>
        </authorList>
    </citation>
    <scope>NUCLEOTIDE SEQUENCE [LARGE SCALE GENOMIC DNA]</scope>
    <source>
        <strain evidence="17 18">ATCC 201684</strain>
    </source>
</reference>
<dbReference type="PANTHER" id="PTHR48022:SF2">
    <property type="entry name" value="PLASTIDIC GLUCOSE TRANSPORTER 4"/>
    <property type="match status" value="1"/>
</dbReference>
<keyword evidence="5 15" id="KW-1133">Transmembrane helix</keyword>
<comment type="catalytic activity">
    <reaction evidence="12">
        <text>D-fructose(out) = D-fructose(in)</text>
        <dbReference type="Rhea" id="RHEA:60372"/>
        <dbReference type="ChEBI" id="CHEBI:37721"/>
    </reaction>
    <physiologicalReaction direction="left-to-right" evidence="12">
        <dbReference type="Rhea" id="RHEA:60373"/>
    </physiologicalReaction>
</comment>
<evidence type="ECO:0000256" key="3">
    <source>
        <dbReference type="ARBA" id="ARBA00011738"/>
    </source>
</evidence>
<evidence type="ECO:0000313" key="17">
    <source>
        <dbReference type="EMBL" id="KAF0742727.1"/>
    </source>
</evidence>
<feature type="transmembrane region" description="Helical" evidence="15">
    <location>
        <begin position="281"/>
        <end position="304"/>
    </location>
</feature>
<feature type="transmembrane region" description="Helical" evidence="15">
    <location>
        <begin position="133"/>
        <end position="156"/>
    </location>
</feature>
<dbReference type="PROSITE" id="PS50850">
    <property type="entry name" value="MFS"/>
    <property type="match status" value="1"/>
</dbReference>
<dbReference type="InterPro" id="IPR005829">
    <property type="entry name" value="Sugar_transporter_CS"/>
</dbReference>
<dbReference type="InterPro" id="IPR050360">
    <property type="entry name" value="MFS_Sugar_Transporters"/>
</dbReference>
<keyword evidence="4 15" id="KW-0812">Transmembrane</keyword>
<comment type="catalytic activity">
    <reaction evidence="11">
        <text>D-glucosamine(out) = D-glucosamine(in)</text>
        <dbReference type="Rhea" id="RHEA:78423"/>
        <dbReference type="ChEBI" id="CHEBI:58723"/>
    </reaction>
    <physiologicalReaction direction="left-to-right" evidence="11">
        <dbReference type="Rhea" id="RHEA:78424"/>
    </physiologicalReaction>
</comment>
<feature type="transmembrane region" description="Helical" evidence="15">
    <location>
        <begin position="108"/>
        <end position="127"/>
    </location>
</feature>
<dbReference type="GO" id="GO:0005351">
    <property type="term" value="F:carbohydrate:proton symporter activity"/>
    <property type="evidence" value="ECO:0007669"/>
    <property type="project" value="TreeGrafter"/>
</dbReference>
<evidence type="ECO:0000256" key="1">
    <source>
        <dbReference type="ARBA" id="ARBA00004141"/>
    </source>
</evidence>
<evidence type="ECO:0000256" key="10">
    <source>
        <dbReference type="ARBA" id="ARBA00044662"/>
    </source>
</evidence>
<evidence type="ECO:0000256" key="7">
    <source>
        <dbReference type="ARBA" id="ARBA00044637"/>
    </source>
</evidence>
<name>A0A6G0XQM9_9STRA</name>
<evidence type="ECO:0000256" key="6">
    <source>
        <dbReference type="ARBA" id="ARBA00023136"/>
    </source>
</evidence>
<comment type="catalytic activity">
    <reaction evidence="10">
        <text>D-mannose(out) = D-mannose(in)</text>
        <dbReference type="Rhea" id="RHEA:78391"/>
        <dbReference type="ChEBI" id="CHEBI:4208"/>
    </reaction>
    <physiologicalReaction direction="left-to-right" evidence="10">
        <dbReference type="Rhea" id="RHEA:78392"/>
    </physiologicalReaction>
</comment>
<proteinExistence type="inferred from homology"/>
<feature type="transmembrane region" description="Helical" evidence="15">
    <location>
        <begin position="18"/>
        <end position="36"/>
    </location>
</feature>
<protein>
    <recommendedName>
        <fullName evidence="13">Hexose transporter 1</fullName>
    </recommendedName>
</protein>
<evidence type="ECO:0000259" key="16">
    <source>
        <dbReference type="PROSITE" id="PS50850"/>
    </source>
</evidence>
<evidence type="ECO:0000256" key="9">
    <source>
        <dbReference type="ARBA" id="ARBA00044656"/>
    </source>
</evidence>
<evidence type="ECO:0000256" key="13">
    <source>
        <dbReference type="ARBA" id="ARBA00044780"/>
    </source>
</evidence>
<accession>A0A6G0XQM9</accession>
<evidence type="ECO:0000256" key="4">
    <source>
        <dbReference type="ARBA" id="ARBA00022692"/>
    </source>
</evidence>
<evidence type="ECO:0000256" key="15">
    <source>
        <dbReference type="SAM" id="Phobius"/>
    </source>
</evidence>
<feature type="transmembrane region" description="Helical" evidence="15">
    <location>
        <begin position="449"/>
        <end position="468"/>
    </location>
</feature>
<keyword evidence="14" id="KW-0813">Transport</keyword>
<evidence type="ECO:0000256" key="14">
    <source>
        <dbReference type="RuleBase" id="RU003346"/>
    </source>
</evidence>
<feature type="transmembrane region" description="Helical" evidence="15">
    <location>
        <begin position="382"/>
        <end position="407"/>
    </location>
</feature>
<organism evidence="17 18">
    <name type="scientific">Aphanomyces euteiches</name>
    <dbReference type="NCBI Taxonomy" id="100861"/>
    <lineage>
        <taxon>Eukaryota</taxon>
        <taxon>Sar</taxon>
        <taxon>Stramenopiles</taxon>
        <taxon>Oomycota</taxon>
        <taxon>Saprolegniomycetes</taxon>
        <taxon>Saprolegniales</taxon>
        <taxon>Verrucalvaceae</taxon>
        <taxon>Aphanomyces</taxon>
    </lineage>
</organism>
<dbReference type="PRINTS" id="PR00171">
    <property type="entry name" value="SUGRTRNSPORT"/>
</dbReference>
<keyword evidence="6 15" id="KW-0472">Membrane</keyword>
<dbReference type="NCBIfam" id="TIGR00879">
    <property type="entry name" value="SP"/>
    <property type="match status" value="1"/>
</dbReference>
<dbReference type="EMBL" id="VJMJ01000025">
    <property type="protein sequence ID" value="KAF0742727.1"/>
    <property type="molecule type" value="Genomic_DNA"/>
</dbReference>
<feature type="domain" description="Major facilitator superfamily (MFS) profile" evidence="16">
    <location>
        <begin position="23"/>
        <end position="472"/>
    </location>
</feature>
<dbReference type="VEuPathDB" id="FungiDB:AeMF1_002275"/>
<dbReference type="PANTHER" id="PTHR48022">
    <property type="entry name" value="PLASTIDIC GLUCOSE TRANSPORTER 4"/>
    <property type="match status" value="1"/>
</dbReference>
<dbReference type="InterPro" id="IPR020846">
    <property type="entry name" value="MFS_dom"/>
</dbReference>
<comment type="caution">
    <text evidence="17">The sequence shown here is derived from an EMBL/GenBank/DDBJ whole genome shotgun (WGS) entry which is preliminary data.</text>
</comment>
<dbReference type="SUPFAM" id="SSF103473">
    <property type="entry name" value="MFS general substrate transporter"/>
    <property type="match status" value="1"/>
</dbReference>
<dbReference type="PROSITE" id="PS00216">
    <property type="entry name" value="SUGAR_TRANSPORT_1"/>
    <property type="match status" value="1"/>
</dbReference>